<dbReference type="PANTHER" id="PTHR33217">
    <property type="entry name" value="TRANSPOSASE FOR INSERTION SEQUENCE ELEMENT IS1081"/>
    <property type="match status" value="1"/>
</dbReference>
<keyword evidence="4" id="KW-0238">DNA-binding</keyword>
<evidence type="ECO:0000313" key="8">
    <source>
        <dbReference type="Proteomes" id="UP000199202"/>
    </source>
</evidence>
<dbReference type="AlphaFoldDB" id="A0A1G9EF77"/>
<organism evidence="6 8">
    <name type="scientific">Nonomuraea jiangxiensis</name>
    <dbReference type="NCBI Taxonomy" id="633440"/>
    <lineage>
        <taxon>Bacteria</taxon>
        <taxon>Bacillati</taxon>
        <taxon>Actinomycetota</taxon>
        <taxon>Actinomycetes</taxon>
        <taxon>Streptosporangiales</taxon>
        <taxon>Streptosporangiaceae</taxon>
        <taxon>Nonomuraea</taxon>
    </lineage>
</organism>
<comment type="function">
    <text evidence="1">Required for the transposition of the insertion element.</text>
</comment>
<dbReference type="GO" id="GO:0006313">
    <property type="term" value="P:DNA transposition"/>
    <property type="evidence" value="ECO:0007669"/>
    <property type="project" value="InterPro"/>
</dbReference>
<evidence type="ECO:0000256" key="3">
    <source>
        <dbReference type="ARBA" id="ARBA00022578"/>
    </source>
</evidence>
<dbReference type="Proteomes" id="UP000199202">
    <property type="component" value="Unassembled WGS sequence"/>
</dbReference>
<evidence type="ECO:0000313" key="6">
    <source>
        <dbReference type="EMBL" id="SDK74743.1"/>
    </source>
</evidence>
<dbReference type="GO" id="GO:0003677">
    <property type="term" value="F:DNA binding"/>
    <property type="evidence" value="ECO:0007669"/>
    <property type="project" value="UniProtKB-KW"/>
</dbReference>
<proteinExistence type="inferred from homology"/>
<dbReference type="EMBL" id="FNDJ01000022">
    <property type="protein sequence ID" value="SDL14289.1"/>
    <property type="molecule type" value="Genomic_DNA"/>
</dbReference>
<evidence type="ECO:0000256" key="5">
    <source>
        <dbReference type="ARBA" id="ARBA00023172"/>
    </source>
</evidence>
<evidence type="ECO:0000256" key="2">
    <source>
        <dbReference type="ARBA" id="ARBA00010961"/>
    </source>
</evidence>
<keyword evidence="3" id="KW-0815">Transposition</keyword>
<dbReference type="OrthoDB" id="9793302at2"/>
<evidence type="ECO:0000256" key="1">
    <source>
        <dbReference type="ARBA" id="ARBA00002190"/>
    </source>
</evidence>
<accession>A0A1G9EF77</accession>
<comment type="similarity">
    <text evidence="2">Belongs to the transposase mutator family.</text>
</comment>
<dbReference type="Pfam" id="PF00872">
    <property type="entry name" value="Transposase_mut"/>
    <property type="match status" value="1"/>
</dbReference>
<dbReference type="NCBIfam" id="NF033543">
    <property type="entry name" value="transpos_IS256"/>
    <property type="match status" value="1"/>
</dbReference>
<dbReference type="PANTHER" id="PTHR33217:SF8">
    <property type="entry name" value="MUTATOR FAMILY TRANSPOSASE"/>
    <property type="match status" value="1"/>
</dbReference>
<dbReference type="PROSITE" id="PS01007">
    <property type="entry name" value="TRANSPOSASE_MUTATOR"/>
    <property type="match status" value="1"/>
</dbReference>
<name>A0A1G9EF77_9ACTN</name>
<dbReference type="STRING" id="633440.SAMN05421869_118139"/>
<evidence type="ECO:0000313" key="7">
    <source>
        <dbReference type="EMBL" id="SDL14289.1"/>
    </source>
</evidence>
<dbReference type="InterPro" id="IPR001207">
    <property type="entry name" value="Transposase_mutator"/>
</dbReference>
<gene>
    <name evidence="6" type="ORF">SAMN05421869_118139</name>
    <name evidence="7" type="ORF">SAMN05421869_122157</name>
</gene>
<protein>
    <submittedName>
        <fullName evidence="6">Putative transposase</fullName>
    </submittedName>
</protein>
<reference evidence="6 8" key="1">
    <citation type="submission" date="2016-10" db="EMBL/GenBank/DDBJ databases">
        <authorList>
            <person name="de Groot N.N."/>
        </authorList>
    </citation>
    <scope>NUCLEOTIDE SEQUENCE [LARGE SCALE GENOMIC DNA]</scope>
    <source>
        <strain evidence="6 8">CGMCC 4.6533</strain>
    </source>
</reference>
<evidence type="ECO:0000256" key="4">
    <source>
        <dbReference type="ARBA" id="ARBA00023125"/>
    </source>
</evidence>
<dbReference type="EMBL" id="FNDJ01000018">
    <property type="protein sequence ID" value="SDK74743.1"/>
    <property type="molecule type" value="Genomic_DNA"/>
</dbReference>
<keyword evidence="8" id="KW-1185">Reference proteome</keyword>
<sequence>MSTTRGRSALAAVGQDQHDDASALLGAAAHHGGQNPPSGAVQQPVPLRELLGDQVLDVLLERSRDGAGGLRLTGEGSMLGELVKAVLERALEGELSAHLGYGKHEVAGHGTGNSRNGRIGKTVQTGVGPVRLAVPRDRAGTFEPVLVPKRAGRISGGLDDMIISLYAHGMSVRDIQHHLRQIYDTELSHEAISNITDAVLEEVRAWQSRPLEAVYPVVFLDAIVVKVRDNHSVQAKPAYLAVGIDAEGEKHVLGIWLAKTPLESATAGESARFWSAVMNDLRNRGVRDIVIACTDGLAGFEEAIHAAFPHTTVQTCVVHMIRNALRPVPRRDRAAVAAELKKIYTAPTAEAAFDALADFTASVWGQRYPQAARVFETAWDRFTPFFAFSPAVRKLLYTTNGIESLNYQLRKVTKARGHFPGDDAVVKLLWLAIINIEDKRARERAVHKEKTGKIKNSPSTARLIEGQRTIGWREALIELDIAYPGRIK</sequence>
<dbReference type="GO" id="GO:0004803">
    <property type="term" value="F:transposase activity"/>
    <property type="evidence" value="ECO:0007669"/>
    <property type="project" value="InterPro"/>
</dbReference>
<keyword evidence="5" id="KW-0233">DNA recombination</keyword>